<protein>
    <submittedName>
        <fullName evidence="3">Uncharacterized protein</fullName>
    </submittedName>
</protein>
<dbReference type="PANTHER" id="PTHR13774">
    <property type="entry name" value="PHENAZINE BIOSYNTHESIS PROTEIN"/>
    <property type="match status" value="1"/>
</dbReference>
<dbReference type="Pfam" id="PF02567">
    <property type="entry name" value="PhzC-PhzF"/>
    <property type="match status" value="1"/>
</dbReference>
<dbReference type="Gene3D" id="3.10.310.10">
    <property type="entry name" value="Diaminopimelate Epimerase, Chain A, domain 1"/>
    <property type="match status" value="2"/>
</dbReference>
<dbReference type="NCBIfam" id="TIGR00654">
    <property type="entry name" value="PhzF_family"/>
    <property type="match status" value="1"/>
</dbReference>
<accession>A0A815DLR8</accession>
<dbReference type="GO" id="GO:0005737">
    <property type="term" value="C:cytoplasm"/>
    <property type="evidence" value="ECO:0007669"/>
    <property type="project" value="TreeGrafter"/>
</dbReference>
<dbReference type="AlphaFoldDB" id="A0A815DLR8"/>
<dbReference type="InterPro" id="IPR003719">
    <property type="entry name" value="Phenazine_PhzF-like"/>
</dbReference>
<dbReference type="Proteomes" id="UP000663864">
    <property type="component" value="Unassembled WGS sequence"/>
</dbReference>
<evidence type="ECO:0000256" key="2">
    <source>
        <dbReference type="ARBA" id="ARBA00023235"/>
    </source>
</evidence>
<comment type="similarity">
    <text evidence="1">Belongs to the PhzF family.</text>
</comment>
<name>A0A815DLR8_9BILA</name>
<dbReference type="GO" id="GO:0016853">
    <property type="term" value="F:isomerase activity"/>
    <property type="evidence" value="ECO:0007669"/>
    <property type="project" value="UniProtKB-KW"/>
</dbReference>
<gene>
    <name evidence="3" type="ORF">ZHD862_LOCUS27911</name>
</gene>
<comment type="caution">
    <text evidence="3">The sequence shown here is derived from an EMBL/GenBank/DDBJ whole genome shotgun (WGS) entry which is preliminary data.</text>
</comment>
<dbReference type="EMBL" id="CAJNOT010002260">
    <property type="protein sequence ID" value="CAF1299960.1"/>
    <property type="molecule type" value="Genomic_DNA"/>
</dbReference>
<proteinExistence type="inferred from homology"/>
<sequence>MHHVEMNNIGIKTQPETIAVSSVQPKLDSVKIGSSNSTVPKPMAMHKTITHHATSKNQEFAAPGTCKELFCKGRHCAKCQKCRDWYYTGDAASRQWICNFRSWKDNDWMRYNDDNYWERFKRRAGATCTLGGSLYHRIPYDHIYYLNRRSILSTITNTSCKKIKIYQVDAFTDQLFGGNSAAVCPLDKWLPDSLMQQIAAENNLADTAFFVPNSNNDGYELRWFTPQLEIDLCGHATLAAAHIIFTEMSSMNEEIKFQTKKAGELKVTRQKENTLYTLNFPARPVAKTDLPDGLLSALRSNVTPIEVYKARDHMLVYESEADVRQLSPDFMTLANIDAVFSVIATAPGDQVDFVSRFFAPSAGIPEDPVTGSAHCSLTPYWAKRLGKNQLHTYQISARKGELWCENQGDRVLVSGKAITYLKGEINV</sequence>
<organism evidence="3 4">
    <name type="scientific">Rotaria sordida</name>
    <dbReference type="NCBI Taxonomy" id="392033"/>
    <lineage>
        <taxon>Eukaryota</taxon>
        <taxon>Metazoa</taxon>
        <taxon>Spiralia</taxon>
        <taxon>Gnathifera</taxon>
        <taxon>Rotifera</taxon>
        <taxon>Eurotatoria</taxon>
        <taxon>Bdelloidea</taxon>
        <taxon>Philodinida</taxon>
        <taxon>Philodinidae</taxon>
        <taxon>Rotaria</taxon>
    </lineage>
</organism>
<evidence type="ECO:0000313" key="3">
    <source>
        <dbReference type="EMBL" id="CAF1299960.1"/>
    </source>
</evidence>
<evidence type="ECO:0000256" key="1">
    <source>
        <dbReference type="ARBA" id="ARBA00008270"/>
    </source>
</evidence>
<dbReference type="PANTHER" id="PTHR13774:SF17">
    <property type="entry name" value="PHENAZINE BIOSYNTHESIS-LIKE DOMAIN-CONTAINING PROTEIN"/>
    <property type="match status" value="1"/>
</dbReference>
<reference evidence="3" key="1">
    <citation type="submission" date="2021-02" db="EMBL/GenBank/DDBJ databases">
        <authorList>
            <person name="Nowell W R."/>
        </authorList>
    </citation>
    <scope>NUCLEOTIDE SEQUENCE</scope>
</reference>
<dbReference type="SUPFAM" id="SSF54506">
    <property type="entry name" value="Diaminopimelate epimerase-like"/>
    <property type="match status" value="1"/>
</dbReference>
<evidence type="ECO:0000313" key="4">
    <source>
        <dbReference type="Proteomes" id="UP000663864"/>
    </source>
</evidence>
<keyword evidence="2" id="KW-0413">Isomerase</keyword>